<keyword evidence="1" id="KW-0175">Coiled coil</keyword>
<organism evidence="2 3">
    <name type="scientific">Handroanthus impetiginosus</name>
    <dbReference type="NCBI Taxonomy" id="429701"/>
    <lineage>
        <taxon>Eukaryota</taxon>
        <taxon>Viridiplantae</taxon>
        <taxon>Streptophyta</taxon>
        <taxon>Embryophyta</taxon>
        <taxon>Tracheophyta</taxon>
        <taxon>Spermatophyta</taxon>
        <taxon>Magnoliopsida</taxon>
        <taxon>eudicotyledons</taxon>
        <taxon>Gunneridae</taxon>
        <taxon>Pentapetalae</taxon>
        <taxon>asterids</taxon>
        <taxon>lamiids</taxon>
        <taxon>Lamiales</taxon>
        <taxon>Bignoniaceae</taxon>
        <taxon>Crescentiina</taxon>
        <taxon>Tabebuia alliance</taxon>
        <taxon>Handroanthus</taxon>
    </lineage>
</organism>
<dbReference type="STRING" id="429701.A0A2G9GSG5"/>
<reference evidence="3" key="1">
    <citation type="journal article" date="2018" name="Gigascience">
        <title>Genome assembly of the Pink Ipe (Handroanthus impetiginosus, Bignoniaceae), a highly valued, ecologically keystone Neotropical timber forest tree.</title>
        <authorList>
            <person name="Silva-Junior O.B."/>
            <person name="Grattapaglia D."/>
            <person name="Novaes E."/>
            <person name="Collevatti R.G."/>
        </authorList>
    </citation>
    <scope>NUCLEOTIDE SEQUENCE [LARGE SCALE GENOMIC DNA]</scope>
    <source>
        <strain evidence="3">cv. UFG-1</strain>
    </source>
</reference>
<accession>A0A2G9GSG5</accession>
<gene>
    <name evidence="2" type="ORF">CDL12_19186</name>
</gene>
<keyword evidence="3" id="KW-1185">Reference proteome</keyword>
<dbReference type="PANTHER" id="PTHR34807">
    <property type="entry name" value="OS08G0270800 PROTEIN"/>
    <property type="match status" value="1"/>
</dbReference>
<evidence type="ECO:0000313" key="2">
    <source>
        <dbReference type="EMBL" id="PIN08229.1"/>
    </source>
</evidence>
<dbReference type="Proteomes" id="UP000231279">
    <property type="component" value="Unassembled WGS sequence"/>
</dbReference>
<dbReference type="AlphaFoldDB" id="A0A2G9GSG5"/>
<name>A0A2G9GSG5_9LAMI</name>
<comment type="caution">
    <text evidence="2">The sequence shown here is derived from an EMBL/GenBank/DDBJ whole genome shotgun (WGS) entry which is preliminary data.</text>
</comment>
<proteinExistence type="predicted"/>
<protein>
    <submittedName>
        <fullName evidence="2">Uncharacterized protein</fullName>
    </submittedName>
</protein>
<sequence length="271" mass="30716">MSKKGKGVVVLDSTTPYRVGVYEDAKARMKYQTLMQDYQELQKEVDVMRSNLQAGKQRKIILAAEVRFLRRRYEYFVKTETMNSSQKQKLVQAPNLLKQTKHMKDLSRKVPEPKLKKKHCIGNGAMQNGSTVLSDLNHNGRIATGKKTSAWNAAPAFDLNQKERMHVNDTSLRNTIVPLDLNQDDNPSGKETSLPNRAHVFDLNEISTGEEDFQSNAEALKFEEVKKSSMRGPTNEAQNELKLSIFRNAGEGPSRVGKRKISWQDPVALRV</sequence>
<evidence type="ECO:0000256" key="1">
    <source>
        <dbReference type="SAM" id="Coils"/>
    </source>
</evidence>
<feature type="coiled-coil region" evidence="1">
    <location>
        <begin position="24"/>
        <end position="58"/>
    </location>
</feature>
<evidence type="ECO:0000313" key="3">
    <source>
        <dbReference type="Proteomes" id="UP000231279"/>
    </source>
</evidence>
<dbReference type="EMBL" id="NKXS01003868">
    <property type="protein sequence ID" value="PIN08229.1"/>
    <property type="molecule type" value="Genomic_DNA"/>
</dbReference>
<dbReference type="PANTHER" id="PTHR34807:SF3">
    <property type="entry name" value="OS08G0270800 PROTEIN"/>
    <property type="match status" value="1"/>
</dbReference>
<dbReference type="OrthoDB" id="993453at2759"/>